<dbReference type="InterPro" id="IPR050325">
    <property type="entry name" value="Prot/Nucl_acid_deglycase"/>
</dbReference>
<gene>
    <name evidence="2" type="ORF">SAMN04488244_106181</name>
</gene>
<reference evidence="3" key="1">
    <citation type="submission" date="2016-10" db="EMBL/GenBank/DDBJ databases">
        <authorList>
            <person name="Varghese N."/>
            <person name="Submissions S."/>
        </authorList>
    </citation>
    <scope>NUCLEOTIDE SEQUENCE [LARGE SCALE GENOMIC DNA]</scope>
    <source>
        <strain evidence="3">CGMCC 1.7062</strain>
    </source>
</reference>
<protein>
    <submittedName>
        <fullName evidence="2">Molecular chaperone Hsp31 and glyoxalase 3</fullName>
    </submittedName>
</protein>
<dbReference type="InterPro" id="IPR029062">
    <property type="entry name" value="Class_I_gatase-like"/>
</dbReference>
<name>A0A1H5X2H4_9VIBR</name>
<dbReference type="GO" id="GO:0019172">
    <property type="term" value="F:glyoxalase III activity"/>
    <property type="evidence" value="ECO:0007669"/>
    <property type="project" value="TreeGrafter"/>
</dbReference>
<dbReference type="AlphaFoldDB" id="A0A1H5X2H4"/>
<dbReference type="Pfam" id="PF01965">
    <property type="entry name" value="DJ-1_PfpI"/>
    <property type="match status" value="1"/>
</dbReference>
<dbReference type="Gene3D" id="3.40.50.880">
    <property type="match status" value="1"/>
</dbReference>
<dbReference type="PANTHER" id="PTHR48094:SF20">
    <property type="entry name" value="PROTEIN_NUCLEIC ACID DEGLYCASE 1"/>
    <property type="match status" value="1"/>
</dbReference>
<sequence length="284" mass="30820">MLKKLLGLAPHQEPDGSYSPSKLALKLATSDKTDYKAVSYPPYAGSKTKILVIATEQKNMEMQNGKQFSTGNHPVETLVPMLHLKNAGFDFEICTPTGKPAILEMWAFPKQDEHVKAIYSDYKAAFDNPKNLYQLIEDNQLNADDYAAVFLPGGHGAMLGLPEDENVGSLLHWAHDHDLFTVSICHGPAALLSTMQGGNDFLYQGYKMAVFPDSVDAQTPLIGYLPGKMTQGLSENLKQLGVTLVNTKADNAVCLDRRLITGASPLAADALGKLAAETLLSADR</sequence>
<evidence type="ECO:0000313" key="3">
    <source>
        <dbReference type="Proteomes" id="UP000236721"/>
    </source>
</evidence>
<dbReference type="EMBL" id="FNVG01000006">
    <property type="protein sequence ID" value="SEG06034.1"/>
    <property type="molecule type" value="Genomic_DNA"/>
</dbReference>
<accession>A0A1H5X2H4</accession>
<dbReference type="InterPro" id="IPR002818">
    <property type="entry name" value="DJ-1/PfpI"/>
</dbReference>
<dbReference type="Proteomes" id="UP000236721">
    <property type="component" value="Unassembled WGS sequence"/>
</dbReference>
<dbReference type="GO" id="GO:0005737">
    <property type="term" value="C:cytoplasm"/>
    <property type="evidence" value="ECO:0007669"/>
    <property type="project" value="TreeGrafter"/>
</dbReference>
<dbReference type="GO" id="GO:0019243">
    <property type="term" value="P:methylglyoxal catabolic process to D-lactate via S-lactoyl-glutathione"/>
    <property type="evidence" value="ECO:0007669"/>
    <property type="project" value="TreeGrafter"/>
</dbReference>
<organism evidence="2 3">
    <name type="scientific">Vibrio hangzhouensis</name>
    <dbReference type="NCBI Taxonomy" id="462991"/>
    <lineage>
        <taxon>Bacteria</taxon>
        <taxon>Pseudomonadati</taxon>
        <taxon>Pseudomonadota</taxon>
        <taxon>Gammaproteobacteria</taxon>
        <taxon>Vibrionales</taxon>
        <taxon>Vibrionaceae</taxon>
        <taxon>Vibrio</taxon>
    </lineage>
</organism>
<evidence type="ECO:0000259" key="1">
    <source>
        <dbReference type="Pfam" id="PF01965"/>
    </source>
</evidence>
<dbReference type="PANTHER" id="PTHR48094">
    <property type="entry name" value="PROTEIN/NUCLEIC ACID DEGLYCASE DJ-1-RELATED"/>
    <property type="match status" value="1"/>
</dbReference>
<dbReference type="SUPFAM" id="SSF52317">
    <property type="entry name" value="Class I glutamine amidotransferase-like"/>
    <property type="match status" value="1"/>
</dbReference>
<evidence type="ECO:0000313" key="2">
    <source>
        <dbReference type="EMBL" id="SEG06034.1"/>
    </source>
</evidence>
<feature type="domain" description="DJ-1/PfpI" evidence="1">
    <location>
        <begin position="75"/>
        <end position="194"/>
    </location>
</feature>
<dbReference type="NCBIfam" id="NF003168">
    <property type="entry name" value="PRK04155.1"/>
    <property type="match status" value="1"/>
</dbReference>
<dbReference type="OrthoDB" id="9792284at2"/>
<proteinExistence type="predicted"/>
<dbReference type="RefSeq" id="WP_103879919.1">
    <property type="nucleotide sequence ID" value="NZ_FNVG01000006.1"/>
</dbReference>
<keyword evidence="3" id="KW-1185">Reference proteome</keyword>